<accession>A0A423JWE0</accession>
<proteinExistence type="predicted"/>
<dbReference type="EMBL" id="MOBQ01000028">
    <property type="protein sequence ID" value="RON41997.1"/>
    <property type="molecule type" value="Genomic_DNA"/>
</dbReference>
<dbReference type="GO" id="GO:0016747">
    <property type="term" value="F:acyltransferase activity, transferring groups other than amino-acyl groups"/>
    <property type="evidence" value="ECO:0007669"/>
    <property type="project" value="InterPro"/>
</dbReference>
<dbReference type="RefSeq" id="WP_123513710.1">
    <property type="nucleotide sequence ID" value="NZ_MOBQ01000028.1"/>
</dbReference>
<evidence type="ECO:0000259" key="1">
    <source>
        <dbReference type="PROSITE" id="PS51186"/>
    </source>
</evidence>
<organism evidence="2 3">
    <name type="scientific">Pseudomonas frederiksbergensis</name>
    <dbReference type="NCBI Taxonomy" id="104087"/>
    <lineage>
        <taxon>Bacteria</taxon>
        <taxon>Pseudomonadati</taxon>
        <taxon>Pseudomonadota</taxon>
        <taxon>Gammaproteobacteria</taxon>
        <taxon>Pseudomonadales</taxon>
        <taxon>Pseudomonadaceae</taxon>
        <taxon>Pseudomonas</taxon>
    </lineage>
</organism>
<evidence type="ECO:0000313" key="2">
    <source>
        <dbReference type="EMBL" id="RON41997.1"/>
    </source>
</evidence>
<evidence type="ECO:0000313" key="3">
    <source>
        <dbReference type="Proteomes" id="UP000285349"/>
    </source>
</evidence>
<dbReference type="OrthoDB" id="6692778at2"/>
<dbReference type="Pfam" id="PF00583">
    <property type="entry name" value="Acetyltransf_1"/>
    <property type="match status" value="1"/>
</dbReference>
<dbReference type="InterPro" id="IPR016181">
    <property type="entry name" value="Acyl_CoA_acyltransferase"/>
</dbReference>
<dbReference type="AlphaFoldDB" id="A0A423JWE0"/>
<dbReference type="CDD" id="cd04301">
    <property type="entry name" value="NAT_SF"/>
    <property type="match status" value="1"/>
</dbReference>
<comment type="caution">
    <text evidence="2">The sequence shown here is derived from an EMBL/GenBank/DDBJ whole genome shotgun (WGS) entry which is preliminary data.</text>
</comment>
<dbReference type="SUPFAM" id="SSF55729">
    <property type="entry name" value="Acyl-CoA N-acyltransferases (Nat)"/>
    <property type="match status" value="1"/>
</dbReference>
<sequence>MQTPALPLCSASQIGVRELTVEDATLLQAFFEANPDYFLIVEGEPAGPDKAREELLGELPPGWSFSKNWMLGYQAEDRPLVAALQFVSDLLAPKVWHIGLFIIANDLHGSGIAQTLYRDFEAWARANGADWLRLCVVRSNVKAGRFWRALGFAEVRTREGIEMGRLCHSVDILIKPLNGGTREQYLSLIERDRPEHCD</sequence>
<protein>
    <recommendedName>
        <fullName evidence="1">N-acetyltransferase domain-containing protein</fullName>
    </recommendedName>
</protein>
<dbReference type="PROSITE" id="PS51186">
    <property type="entry name" value="GNAT"/>
    <property type="match status" value="1"/>
</dbReference>
<dbReference type="Gene3D" id="3.40.630.30">
    <property type="match status" value="1"/>
</dbReference>
<gene>
    <name evidence="2" type="ORF">BK666_23545</name>
</gene>
<feature type="domain" description="N-acetyltransferase" evidence="1">
    <location>
        <begin position="14"/>
        <end position="178"/>
    </location>
</feature>
<name>A0A423JWE0_9PSED</name>
<reference evidence="2 3" key="1">
    <citation type="submission" date="2016-10" db="EMBL/GenBank/DDBJ databases">
        <title>Comparative genome analysis of multiple Pseudomonas spp. focuses on biocontrol and plant growth promoting traits.</title>
        <authorList>
            <person name="Tao X.-Y."/>
            <person name="Taylor C.G."/>
        </authorList>
    </citation>
    <scope>NUCLEOTIDE SEQUENCE [LARGE SCALE GENOMIC DNA]</scope>
    <source>
        <strain evidence="2 3">37A10</strain>
    </source>
</reference>
<dbReference type="InterPro" id="IPR000182">
    <property type="entry name" value="GNAT_dom"/>
</dbReference>
<dbReference type="Proteomes" id="UP000285349">
    <property type="component" value="Unassembled WGS sequence"/>
</dbReference>